<gene>
    <name evidence="2" type="ORF">EB837_24540</name>
</gene>
<dbReference type="AlphaFoldDB" id="A0A3N2RQD2"/>
<comment type="caution">
    <text evidence="2">The sequence shown here is derived from an EMBL/GenBank/DDBJ whole genome shotgun (WGS) entry which is preliminary data.</text>
</comment>
<dbReference type="Proteomes" id="UP000268051">
    <property type="component" value="Unassembled WGS sequence"/>
</dbReference>
<proteinExistence type="predicted"/>
<dbReference type="Gene3D" id="1.10.3210.10">
    <property type="entry name" value="Hypothetical protein af1432"/>
    <property type="match status" value="1"/>
</dbReference>
<dbReference type="OrthoDB" id="333547at2"/>
<name>A0A3N2RQD2_9ENTR</name>
<accession>A0A3N2RQD2</accession>
<protein>
    <recommendedName>
        <fullName evidence="1">DUF6817 domain-containing protein</fullName>
    </recommendedName>
</protein>
<evidence type="ECO:0000313" key="2">
    <source>
        <dbReference type="EMBL" id="ROU09619.1"/>
    </source>
</evidence>
<sequence length="192" mass="21789">MMDADAKLIAQYQPQLVRLGAHKVAHLDEPLMNHLIRTYHLLREMECDETICLSGLFHGAYGTQGLHTDEIGDIPTSQREIVKSSIGENAEQLVYHFSIMSYESLSKSFRNILKPEGQPCLKDRRNGQALNVSLSHFQALLALKLADVLAHTPTQKYHTCLNLPAEYGMFWEIVAEYLGKKYMSIWNKTING</sequence>
<evidence type="ECO:0000313" key="3">
    <source>
        <dbReference type="Proteomes" id="UP000268051"/>
    </source>
</evidence>
<dbReference type="RefSeq" id="WP_101883333.1">
    <property type="nucleotide sequence ID" value="NZ_RHFN01000044.1"/>
</dbReference>
<dbReference type="EMBL" id="RHFN01000044">
    <property type="protein sequence ID" value="ROU09619.1"/>
    <property type="molecule type" value="Genomic_DNA"/>
</dbReference>
<reference evidence="2 3" key="1">
    <citation type="submission" date="2018-10" db="EMBL/GenBank/DDBJ databases">
        <title>Horizontal transference of carbapenem resistance between Klebsiella pneumoniae and Kluyvera ascorbata during abdominal infection: a case report.</title>
        <authorList>
            <person name="Raro O.H.F."/>
            <person name="Lima-Morales D."/>
            <person name="Barth A.L."/>
            <person name="Paim T.G.S."/>
            <person name="Mott M.P."/>
            <person name="Riche C.V.W."/>
            <person name="Teixeira U.F."/>
            <person name="Waechter F."/>
            <person name="Dias C.A.G."/>
        </authorList>
    </citation>
    <scope>NUCLEOTIDE SEQUENCE [LARGE SCALE GENOMIC DNA]</scope>
    <source>
        <strain evidence="2 3">OT2</strain>
    </source>
</reference>
<evidence type="ECO:0000259" key="1">
    <source>
        <dbReference type="Pfam" id="PF20680"/>
    </source>
</evidence>
<organism evidence="2 3">
    <name type="scientific">Kluyvera ascorbata</name>
    <dbReference type="NCBI Taxonomy" id="51288"/>
    <lineage>
        <taxon>Bacteria</taxon>
        <taxon>Pseudomonadati</taxon>
        <taxon>Pseudomonadota</taxon>
        <taxon>Gammaproteobacteria</taxon>
        <taxon>Enterobacterales</taxon>
        <taxon>Enterobacteriaceae</taxon>
        <taxon>Kluyvera</taxon>
    </lineage>
</organism>
<feature type="domain" description="DUF6817" evidence="1">
    <location>
        <begin position="16"/>
        <end position="100"/>
    </location>
</feature>
<dbReference type="InterPro" id="IPR049202">
    <property type="entry name" value="DUF6817"/>
</dbReference>
<dbReference type="Pfam" id="PF20680">
    <property type="entry name" value="DUF6817"/>
    <property type="match status" value="1"/>
</dbReference>